<protein>
    <submittedName>
        <fullName evidence="2">Uncharacterized protein</fullName>
    </submittedName>
</protein>
<dbReference type="Proteomes" id="UP001223072">
    <property type="component" value="Unassembled WGS sequence"/>
</dbReference>
<feature type="region of interest" description="Disordered" evidence="1">
    <location>
        <begin position="160"/>
        <end position="182"/>
    </location>
</feature>
<sequence>MDQQNLSVPSCAQVRPARRLIAAGFIRRLSGRTISVRATEAGVTGTIKAARVAELHQLCREDYAKGKAQRATPDLAPTYAAAPLTAHGLATEPSDLDVAIRVAQQLLDSDQILSVREALRLLLRALGAEQVDAPEPLYGGDVDQFIGDAYDSLADSDLDAEAADEDEATTTAPYTPGGPGCGAPATVSFEGYSPRNGLAHGSLDIIVHACDEHAVQARAEWLGTLTPYRTTPGATSRCGESFDFTTLRGGQ</sequence>
<keyword evidence="3" id="KW-1185">Reference proteome</keyword>
<dbReference type="EMBL" id="JAUSZS010000004">
    <property type="protein sequence ID" value="MDQ0933782.1"/>
    <property type="molecule type" value="Genomic_DNA"/>
</dbReference>
<evidence type="ECO:0000256" key="1">
    <source>
        <dbReference type="SAM" id="MobiDB-lite"/>
    </source>
</evidence>
<proteinExistence type="predicted"/>
<reference evidence="2 3" key="1">
    <citation type="submission" date="2023-07" db="EMBL/GenBank/DDBJ databases">
        <title>Comparative genomics of wheat-associated soil bacteria to identify genetic determinants of phenazine resistance.</title>
        <authorList>
            <person name="Mouncey N."/>
        </authorList>
    </citation>
    <scope>NUCLEOTIDE SEQUENCE [LARGE SCALE GENOMIC DNA]</scope>
    <source>
        <strain evidence="2 3">W2I16</strain>
    </source>
</reference>
<dbReference type="RefSeq" id="WP_307627498.1">
    <property type="nucleotide sequence ID" value="NZ_JAUSZS010000004.1"/>
</dbReference>
<accession>A0ABU0RRK5</accession>
<evidence type="ECO:0000313" key="2">
    <source>
        <dbReference type="EMBL" id="MDQ0933782.1"/>
    </source>
</evidence>
<evidence type="ECO:0000313" key="3">
    <source>
        <dbReference type="Proteomes" id="UP001223072"/>
    </source>
</evidence>
<name>A0ABU0RRK5_9ACTN</name>
<comment type="caution">
    <text evidence="2">The sequence shown here is derived from an EMBL/GenBank/DDBJ whole genome shotgun (WGS) entry which is preliminary data.</text>
</comment>
<gene>
    <name evidence="2" type="ORF">QFZ49_003722</name>
</gene>
<organism evidence="2 3">
    <name type="scientific">Streptomyces turgidiscabies</name>
    <dbReference type="NCBI Taxonomy" id="85558"/>
    <lineage>
        <taxon>Bacteria</taxon>
        <taxon>Bacillati</taxon>
        <taxon>Actinomycetota</taxon>
        <taxon>Actinomycetes</taxon>
        <taxon>Kitasatosporales</taxon>
        <taxon>Streptomycetaceae</taxon>
        <taxon>Streptomyces</taxon>
    </lineage>
</organism>